<feature type="compositionally biased region" description="Polar residues" evidence="1">
    <location>
        <begin position="416"/>
        <end position="426"/>
    </location>
</feature>
<accession>A0A6L2J9Z6</accession>
<dbReference type="PANTHER" id="PTHR33223:SF11">
    <property type="entry name" value="ELEMENT PROTEIN, PUTATIVE-RELATED"/>
    <property type="match status" value="1"/>
</dbReference>
<dbReference type="Pfam" id="PF03732">
    <property type="entry name" value="Retrotrans_gag"/>
    <property type="match status" value="1"/>
</dbReference>
<evidence type="ECO:0000256" key="1">
    <source>
        <dbReference type="SAM" id="MobiDB-lite"/>
    </source>
</evidence>
<dbReference type="GO" id="GO:0003964">
    <property type="term" value="F:RNA-directed DNA polymerase activity"/>
    <property type="evidence" value="ECO:0007669"/>
    <property type="project" value="UniProtKB-KW"/>
</dbReference>
<feature type="non-terminal residue" evidence="3">
    <location>
        <position position="1"/>
    </location>
</feature>
<dbReference type="PANTHER" id="PTHR33223">
    <property type="entry name" value="CCHC-TYPE DOMAIN-CONTAINING PROTEIN"/>
    <property type="match status" value="1"/>
</dbReference>
<proteinExistence type="predicted"/>
<sequence length="842" mass="95715">PFDSEGEKIKESKLLIDELDLPCNSLLYSETDSFNSQDFSRVDDLPSPDNEDKVKLSDLKQALRVRITWIVKSFVLSVFHSQELHILSFNLEIHLLHLAGSQPMLKSSYKAKANVIISIPSLVGGVADVVVEIKGTDYTDFGCRRHPEVPNTTIKLLLFPFSLEGEARTWLDKEPPHSILTWKDLVSKFINQFFPPSKTTYIRNEIINFLQKPNETFNEAWEHFKDLLRQCPHHSFFELHQLDTFYNALNTNDQDALDSAAGGNFLDKIPRDGLAIIKSNSDVRYSRSRVTESRVNKLDIRMNRFEKSLNDMKAFVTSSTPIKAVKEIYVTCGSNHNYNHCPLTRGGNEFPIFHDNIQQFQTAAVGNFVQGNPTPFQTQKNEAKAIKTRSGILYDGPPIPPPMMEKEPEATKDTELPSTENIQPPSVQVHEKDKEPVEKPFVVPKTKTNLPYPSRLLSINLNSECLNKEKQEVKNVEEQPAECRTRTEKSLQNFRVIHKSSISLNNTFQISPVHEIASILSTKVPKYSPSMMYEHPNTTPKMESDEIIKSGVEELVPILSENECGDTPSISYINFESLNKVDLIDATCEEYSQEVLGFFDVVASGNPTLYYDPIVSNSSPTLTPFDESDFLLHEEADAFIAIDDEPISPEINATYYDPEGDILYFENLLKEDQFQLPSMDLKVTEESKEKSSNNEPPEEEIRLIENFLYDNSSPRPPEEFNAEIADAIVEREIDAVDELHVDNSISNSENELSDNEESEFDNPSFPRPPPEPPDADFDFELDSEEEISVVRNTINELECLDPRDDFDDDDYSSFMYLINSKVFSFLLFAESEDTIFDPGISV</sequence>
<keyword evidence="3" id="KW-0695">RNA-directed DNA polymerase</keyword>
<feature type="domain" description="Retrotransposon gag" evidence="2">
    <location>
        <begin position="158"/>
        <end position="250"/>
    </location>
</feature>
<evidence type="ECO:0000313" key="3">
    <source>
        <dbReference type="EMBL" id="GEU32474.1"/>
    </source>
</evidence>
<feature type="compositionally biased region" description="Acidic residues" evidence="1">
    <location>
        <begin position="751"/>
        <end position="760"/>
    </location>
</feature>
<name>A0A6L2J9Z6_TANCI</name>
<evidence type="ECO:0000259" key="2">
    <source>
        <dbReference type="Pfam" id="PF03732"/>
    </source>
</evidence>
<feature type="compositionally biased region" description="Basic and acidic residues" evidence="1">
    <location>
        <begin position="404"/>
        <end position="415"/>
    </location>
</feature>
<dbReference type="EMBL" id="BKCJ010000360">
    <property type="protein sequence ID" value="GEU32474.1"/>
    <property type="molecule type" value="Genomic_DNA"/>
</dbReference>
<keyword evidence="3" id="KW-0808">Transferase</keyword>
<protein>
    <submittedName>
        <fullName evidence="3">Reverse transcriptase domain-containing protein</fullName>
    </submittedName>
</protein>
<dbReference type="AlphaFoldDB" id="A0A6L2J9Z6"/>
<feature type="region of interest" description="Disordered" evidence="1">
    <location>
        <begin position="391"/>
        <end position="434"/>
    </location>
</feature>
<dbReference type="InterPro" id="IPR005162">
    <property type="entry name" value="Retrotrans_gag_dom"/>
</dbReference>
<reference evidence="3" key="1">
    <citation type="journal article" date="2019" name="Sci. Rep.">
        <title>Draft genome of Tanacetum cinerariifolium, the natural source of mosquito coil.</title>
        <authorList>
            <person name="Yamashiro T."/>
            <person name="Shiraishi A."/>
            <person name="Satake H."/>
            <person name="Nakayama K."/>
        </authorList>
    </citation>
    <scope>NUCLEOTIDE SEQUENCE</scope>
</reference>
<comment type="caution">
    <text evidence="3">The sequence shown here is derived from an EMBL/GenBank/DDBJ whole genome shotgun (WGS) entry which is preliminary data.</text>
</comment>
<organism evidence="3">
    <name type="scientific">Tanacetum cinerariifolium</name>
    <name type="common">Dalmatian daisy</name>
    <name type="synonym">Chrysanthemum cinerariifolium</name>
    <dbReference type="NCBI Taxonomy" id="118510"/>
    <lineage>
        <taxon>Eukaryota</taxon>
        <taxon>Viridiplantae</taxon>
        <taxon>Streptophyta</taxon>
        <taxon>Embryophyta</taxon>
        <taxon>Tracheophyta</taxon>
        <taxon>Spermatophyta</taxon>
        <taxon>Magnoliopsida</taxon>
        <taxon>eudicotyledons</taxon>
        <taxon>Gunneridae</taxon>
        <taxon>Pentapetalae</taxon>
        <taxon>asterids</taxon>
        <taxon>campanulids</taxon>
        <taxon>Asterales</taxon>
        <taxon>Asteraceae</taxon>
        <taxon>Asteroideae</taxon>
        <taxon>Anthemideae</taxon>
        <taxon>Anthemidinae</taxon>
        <taxon>Tanacetum</taxon>
    </lineage>
</organism>
<keyword evidence="3" id="KW-0548">Nucleotidyltransferase</keyword>
<gene>
    <name evidence="3" type="ORF">Tci_004452</name>
</gene>
<feature type="region of interest" description="Disordered" evidence="1">
    <location>
        <begin position="740"/>
        <end position="777"/>
    </location>
</feature>